<dbReference type="Gene3D" id="2.120.10.30">
    <property type="entry name" value="TolB, C-terminal domain"/>
    <property type="match status" value="1"/>
</dbReference>
<dbReference type="GO" id="GO:0046872">
    <property type="term" value="F:metal ion binding"/>
    <property type="evidence" value="ECO:0007669"/>
    <property type="project" value="UniProtKB-KW"/>
</dbReference>
<sequence>MSIKHPFPTLFVGVLFGCTLACPAPSQGQESDQPLPADQAASSMQVPPDFQVQLFAGEPAVQQPIGFCIDDRNRLWVAEAYAYPVHGTGKSDRIVILEDSNGDGRHDRRTLFYEGLNYVTGIEVGFGGVWVMSPPSMLFIPDRNADDIPDGPPQVILDGFGNHANAHNLANGFAWGPDGWLYGTHGRTNWSMIGRPGTAEADRQRFDGGVYRYHPVQHRWEAYADGTTNPWGIDWNDLGHAFICNCVNPHLFQVIQGAHYEPWRGRKSSQHAYQRIDTIADHLHYVGISDVRRGIGSADEDAAGGGHAHCGTIIYLGDALPEPYRNTLMTNNLHGRRINNDIPRRSGSGYIASHGPDLMRSQDPWFMGVTLAYGAAGEIYVSDWSDTGECHSVRNTQRQTGRIFRITYKQESIPRVDLSRYSDDQCVAAQLHDNDWHVRHARRRLQERAASGADMRKVHRDLHQMFRSQTAAPKRLRALWALHVTGGASDEWLTELIDDPEEAIRSWAITQLCEDRQPSAAAMAMMLDRATTGDSPLVRLSITSALQRMPLAARWDLVEALAQRGEDADDQNLPLMLWYATEPLIDDDLPRYARLARNAQIPRLRMNIARRIASSPLADQGIPLLIDRGSDSRRDDAITANILDGLLEGLSGRKVALPATWADAYKAFQASDSAEVRSLATRVALALNDPGAISRLRRVAVDRQSAAVDRNQAIDALVARGAVGLDADLLSLIDDPDVRRAAVRGLARYANETTASQLIAAYSKWEPIEQQDVLQTLASRPQWARQLMMAIDDNQIAAKDLTAFTVRQLRSLNDQQVSADLDRLWGKARPAGEDRQKQIGGYKKWLTAELIATADTAHGRELFTKNCATCHKFFGSGGDIGPDITGAQRSNLDYLLENIVDPSAAVAKDYRMQVLQLIDGRVITGLVESSDDQSITIRTVNDRSVILRDDIDLQTESPVSIMPSGLLDPMSEADIRDLIGYLQQHHATGSH</sequence>
<protein>
    <submittedName>
        <fullName evidence="6">Cytochrome c</fullName>
    </submittedName>
</protein>
<reference evidence="6 7" key="1">
    <citation type="submission" date="2019-02" db="EMBL/GenBank/DDBJ databases">
        <title>Deep-cultivation of Planctomycetes and their phenomic and genomic characterization uncovers novel biology.</title>
        <authorList>
            <person name="Wiegand S."/>
            <person name="Jogler M."/>
            <person name="Boedeker C."/>
            <person name="Pinto D."/>
            <person name="Vollmers J."/>
            <person name="Rivas-Marin E."/>
            <person name="Kohn T."/>
            <person name="Peeters S.H."/>
            <person name="Heuer A."/>
            <person name="Rast P."/>
            <person name="Oberbeckmann S."/>
            <person name="Bunk B."/>
            <person name="Jeske O."/>
            <person name="Meyerdierks A."/>
            <person name="Storesund J.E."/>
            <person name="Kallscheuer N."/>
            <person name="Luecker S."/>
            <person name="Lage O.M."/>
            <person name="Pohl T."/>
            <person name="Merkel B.J."/>
            <person name="Hornburger P."/>
            <person name="Mueller R.-W."/>
            <person name="Bruemmer F."/>
            <person name="Labrenz M."/>
            <person name="Spormann A.M."/>
            <person name="Op den Camp H."/>
            <person name="Overmann J."/>
            <person name="Amann R."/>
            <person name="Jetten M.S.M."/>
            <person name="Mascher T."/>
            <person name="Medema M.H."/>
            <person name="Devos D.P."/>
            <person name="Kaster A.-K."/>
            <person name="Ovreas L."/>
            <person name="Rohde M."/>
            <person name="Galperin M.Y."/>
            <person name="Jogler C."/>
        </authorList>
    </citation>
    <scope>NUCLEOTIDE SEQUENCE [LARGE SCALE GENOMIC DNA]</scope>
    <source>
        <strain evidence="6 7">Poly24</strain>
    </source>
</reference>
<dbReference type="GO" id="GO:0009055">
    <property type="term" value="F:electron transfer activity"/>
    <property type="evidence" value="ECO:0007669"/>
    <property type="project" value="InterPro"/>
</dbReference>
<dbReference type="EMBL" id="CP036348">
    <property type="protein sequence ID" value="QDV68309.1"/>
    <property type="molecule type" value="Genomic_DNA"/>
</dbReference>
<evidence type="ECO:0000256" key="1">
    <source>
        <dbReference type="ARBA" id="ARBA00022617"/>
    </source>
</evidence>
<organism evidence="6 7">
    <name type="scientific">Rosistilla carotiformis</name>
    <dbReference type="NCBI Taxonomy" id="2528017"/>
    <lineage>
        <taxon>Bacteria</taxon>
        <taxon>Pseudomonadati</taxon>
        <taxon>Planctomycetota</taxon>
        <taxon>Planctomycetia</taxon>
        <taxon>Pirellulales</taxon>
        <taxon>Pirellulaceae</taxon>
        <taxon>Rosistilla</taxon>
    </lineage>
</organism>
<dbReference type="InterPro" id="IPR013428">
    <property type="entry name" value="Membrane-bound_put_N"/>
</dbReference>
<dbReference type="InterPro" id="IPR036909">
    <property type="entry name" value="Cyt_c-like_dom_sf"/>
</dbReference>
<accession>A0A518JRX7</accession>
<evidence type="ECO:0000256" key="3">
    <source>
        <dbReference type="ARBA" id="ARBA00023004"/>
    </source>
</evidence>
<dbReference type="PANTHER" id="PTHR33546:SF1">
    <property type="entry name" value="LARGE, MULTIFUNCTIONAL SECRETED PROTEIN"/>
    <property type="match status" value="1"/>
</dbReference>
<evidence type="ECO:0000256" key="4">
    <source>
        <dbReference type="PROSITE-ProRule" id="PRU00433"/>
    </source>
</evidence>
<dbReference type="SUPFAM" id="SSF46626">
    <property type="entry name" value="Cytochrome c"/>
    <property type="match status" value="1"/>
</dbReference>
<dbReference type="Gene3D" id="1.10.760.10">
    <property type="entry name" value="Cytochrome c-like domain"/>
    <property type="match status" value="1"/>
</dbReference>
<dbReference type="SUPFAM" id="SSF48371">
    <property type="entry name" value="ARM repeat"/>
    <property type="match status" value="1"/>
</dbReference>
<dbReference type="InterPro" id="IPR011042">
    <property type="entry name" value="6-blade_b-propeller_TolB-like"/>
</dbReference>
<evidence type="ECO:0000313" key="6">
    <source>
        <dbReference type="EMBL" id="QDV68309.1"/>
    </source>
</evidence>
<dbReference type="PROSITE" id="PS51257">
    <property type="entry name" value="PROKAR_LIPOPROTEIN"/>
    <property type="match status" value="1"/>
</dbReference>
<dbReference type="SUPFAM" id="SSF50952">
    <property type="entry name" value="Soluble quinoprotein glucose dehydrogenase"/>
    <property type="match status" value="1"/>
</dbReference>
<dbReference type="InterPro" id="IPR055557">
    <property type="entry name" value="DUF7133"/>
</dbReference>
<dbReference type="NCBIfam" id="TIGR02604">
    <property type="entry name" value="Piru_Ver_Nterm"/>
    <property type="match status" value="1"/>
</dbReference>
<dbReference type="Pfam" id="PF23500">
    <property type="entry name" value="DUF7133"/>
    <property type="match status" value="1"/>
</dbReference>
<dbReference type="InterPro" id="IPR011041">
    <property type="entry name" value="Quinoprot_gluc/sorb_DH_b-prop"/>
</dbReference>
<dbReference type="Pfam" id="PF00034">
    <property type="entry name" value="Cytochrom_C"/>
    <property type="match status" value="1"/>
</dbReference>
<evidence type="ECO:0000259" key="5">
    <source>
        <dbReference type="PROSITE" id="PS51007"/>
    </source>
</evidence>
<gene>
    <name evidence="6" type="ORF">Poly24_20180</name>
</gene>
<keyword evidence="2 4" id="KW-0479">Metal-binding</keyword>
<dbReference type="GO" id="GO:0020037">
    <property type="term" value="F:heme binding"/>
    <property type="evidence" value="ECO:0007669"/>
    <property type="project" value="InterPro"/>
</dbReference>
<keyword evidence="7" id="KW-1185">Reference proteome</keyword>
<name>A0A518JRX7_9BACT</name>
<feature type="domain" description="Cytochrome c" evidence="5">
    <location>
        <begin position="854"/>
        <end position="986"/>
    </location>
</feature>
<dbReference type="OrthoDB" id="225269at2"/>
<dbReference type="PANTHER" id="PTHR33546">
    <property type="entry name" value="LARGE, MULTIFUNCTIONAL SECRETED PROTEIN-RELATED"/>
    <property type="match status" value="1"/>
</dbReference>
<keyword evidence="1 4" id="KW-0349">Heme</keyword>
<dbReference type="InterPro" id="IPR016024">
    <property type="entry name" value="ARM-type_fold"/>
</dbReference>
<dbReference type="PROSITE" id="PS51007">
    <property type="entry name" value="CYTC"/>
    <property type="match status" value="1"/>
</dbReference>
<dbReference type="Proteomes" id="UP000315082">
    <property type="component" value="Chromosome"/>
</dbReference>
<dbReference type="KEGG" id="rcf:Poly24_20180"/>
<dbReference type="NCBIfam" id="TIGR02603">
    <property type="entry name" value="CxxCH_TIGR02603"/>
    <property type="match status" value="1"/>
</dbReference>
<evidence type="ECO:0000256" key="2">
    <source>
        <dbReference type="ARBA" id="ARBA00022723"/>
    </source>
</evidence>
<proteinExistence type="predicted"/>
<evidence type="ECO:0000313" key="7">
    <source>
        <dbReference type="Proteomes" id="UP000315082"/>
    </source>
</evidence>
<dbReference type="InterPro" id="IPR009056">
    <property type="entry name" value="Cyt_c-like_dom"/>
</dbReference>
<dbReference type="AlphaFoldDB" id="A0A518JRX7"/>
<keyword evidence="3 4" id="KW-0408">Iron</keyword>
<dbReference type="InterPro" id="IPR013427">
    <property type="entry name" value="Haem-bd_dom_put"/>
</dbReference>